<dbReference type="GO" id="GO:0016831">
    <property type="term" value="F:carboxy-lyase activity"/>
    <property type="evidence" value="ECO:0007669"/>
    <property type="project" value="InterPro"/>
</dbReference>
<dbReference type="PANTHER" id="PTHR21240">
    <property type="entry name" value="2-AMINO-3-CARBOXYLMUCONATE-6-SEMIALDEHYDE DECARBOXYLASE"/>
    <property type="match status" value="1"/>
</dbReference>
<feature type="domain" description="Amidohydrolase-related" evidence="2">
    <location>
        <begin position="99"/>
        <end position="362"/>
    </location>
</feature>
<protein>
    <submittedName>
        <fullName evidence="3">Unannotated protein</fullName>
    </submittedName>
</protein>
<keyword evidence="1" id="KW-0456">Lyase</keyword>
<evidence type="ECO:0000313" key="3">
    <source>
        <dbReference type="EMBL" id="CAB4362375.1"/>
    </source>
</evidence>
<dbReference type="InterPro" id="IPR006680">
    <property type="entry name" value="Amidohydro-rel"/>
</dbReference>
<evidence type="ECO:0000259" key="2">
    <source>
        <dbReference type="Pfam" id="PF04909"/>
    </source>
</evidence>
<dbReference type="GO" id="GO:0005737">
    <property type="term" value="C:cytoplasm"/>
    <property type="evidence" value="ECO:0007669"/>
    <property type="project" value="TreeGrafter"/>
</dbReference>
<dbReference type="AlphaFoldDB" id="A0A6J6A0N2"/>
<dbReference type="InterPro" id="IPR032465">
    <property type="entry name" value="ACMSD"/>
</dbReference>
<sequence length="376" mass="41733">MKIWANSGDSHLVEPDDLFTTSLPAELADRMPRSVKDDDGTHETLYIDGQEIRRRMPRGAAALKDDQGLTVYERAPGANDMVQRLFDLDGEGIWAELVFPSIGIWMSSIQDPKLLSAGCAAINDWAIEYQRYSERYVCTATIPLLDAEHGVAEVHRAAGMGFKAAYLSVTPGLGAPEWNYDIWEPLWAALEETGLVIAFHIGTEAHDASTMHGAYFRGPGGALINYMETTYGGQRAITKMISSGVFDRHPALKAMVSEGGATWGPFVADRLDEAYRQHSSMVRPQLRRLPSEYLYENVYASFQHDRSAVQAMTAMGWRNVCWGSDYPHIEGTFGHTQKTLHELFDGVDEASVRRMTVGTFEELFPHVPAAPVNGTE</sequence>
<accession>A0A6J6A0N2</accession>
<dbReference type="PANTHER" id="PTHR21240:SF28">
    <property type="entry name" value="ISO-OROTATE DECARBOXYLASE (EUROFUNG)"/>
    <property type="match status" value="1"/>
</dbReference>
<dbReference type="GO" id="GO:0019748">
    <property type="term" value="P:secondary metabolic process"/>
    <property type="evidence" value="ECO:0007669"/>
    <property type="project" value="TreeGrafter"/>
</dbReference>
<gene>
    <name evidence="4" type="ORF">UFOPK2656_00843</name>
    <name evidence="5" type="ORF">UFOPK3651_00426</name>
    <name evidence="3" type="ORF">UFOPK4189_00149</name>
</gene>
<evidence type="ECO:0000313" key="5">
    <source>
        <dbReference type="EMBL" id="CAB4914327.1"/>
    </source>
</evidence>
<dbReference type="EMBL" id="CAFBMT010000002">
    <property type="protein sequence ID" value="CAB4914327.1"/>
    <property type="molecule type" value="Genomic_DNA"/>
</dbReference>
<evidence type="ECO:0000313" key="4">
    <source>
        <dbReference type="EMBL" id="CAB4713765.1"/>
    </source>
</evidence>
<dbReference type="EMBL" id="CAESGF010000001">
    <property type="protein sequence ID" value="CAB4362375.1"/>
    <property type="molecule type" value="Genomic_DNA"/>
</dbReference>
<reference evidence="3" key="1">
    <citation type="submission" date="2020-05" db="EMBL/GenBank/DDBJ databases">
        <authorList>
            <person name="Chiriac C."/>
            <person name="Salcher M."/>
            <person name="Ghai R."/>
            <person name="Kavagutti S V."/>
        </authorList>
    </citation>
    <scope>NUCLEOTIDE SEQUENCE</scope>
</reference>
<dbReference type="SUPFAM" id="SSF51556">
    <property type="entry name" value="Metallo-dependent hydrolases"/>
    <property type="match status" value="1"/>
</dbReference>
<proteinExistence type="predicted"/>
<dbReference type="GO" id="GO:0016787">
    <property type="term" value="F:hydrolase activity"/>
    <property type="evidence" value="ECO:0007669"/>
    <property type="project" value="InterPro"/>
</dbReference>
<name>A0A6J6A0N2_9ZZZZ</name>
<dbReference type="EMBL" id="CAEZYF010000004">
    <property type="protein sequence ID" value="CAB4713765.1"/>
    <property type="molecule type" value="Genomic_DNA"/>
</dbReference>
<dbReference type="InterPro" id="IPR032466">
    <property type="entry name" value="Metal_Hydrolase"/>
</dbReference>
<dbReference type="Gene3D" id="3.20.20.140">
    <property type="entry name" value="Metal-dependent hydrolases"/>
    <property type="match status" value="1"/>
</dbReference>
<organism evidence="3">
    <name type="scientific">freshwater metagenome</name>
    <dbReference type="NCBI Taxonomy" id="449393"/>
    <lineage>
        <taxon>unclassified sequences</taxon>
        <taxon>metagenomes</taxon>
        <taxon>ecological metagenomes</taxon>
    </lineage>
</organism>
<dbReference type="Pfam" id="PF04909">
    <property type="entry name" value="Amidohydro_2"/>
    <property type="match status" value="1"/>
</dbReference>
<evidence type="ECO:0000256" key="1">
    <source>
        <dbReference type="ARBA" id="ARBA00023239"/>
    </source>
</evidence>